<dbReference type="InterPro" id="IPR014048">
    <property type="entry name" value="MethylDNA_cys_MeTrfase_DNA-bd"/>
</dbReference>
<dbReference type="Gene3D" id="3.30.160.70">
    <property type="entry name" value="Methylated DNA-protein cysteine methyltransferase domain"/>
    <property type="match status" value="1"/>
</dbReference>
<evidence type="ECO:0000256" key="3">
    <source>
        <dbReference type="ARBA" id="ARBA00011918"/>
    </source>
</evidence>
<keyword evidence="7" id="KW-0234">DNA repair</keyword>
<dbReference type="FunFam" id="1.10.10.10:FF:000214">
    <property type="entry name" value="Methylated-DNA--protein-cysteine methyltransferase"/>
    <property type="match status" value="1"/>
</dbReference>
<feature type="domain" description="Methylated-DNA-[protein]-cysteine S-methyltransferase DNA binding" evidence="10">
    <location>
        <begin position="100"/>
        <end position="179"/>
    </location>
</feature>
<dbReference type="CDD" id="cd06445">
    <property type="entry name" value="ATase"/>
    <property type="match status" value="1"/>
</dbReference>
<keyword evidence="6" id="KW-0227">DNA damage</keyword>
<comment type="catalytic activity">
    <reaction evidence="1">
        <text>a 4-O-methyl-thymidine in DNA + L-cysteinyl-[protein] = a thymidine in DNA + S-methyl-L-cysteinyl-[protein]</text>
        <dbReference type="Rhea" id="RHEA:53428"/>
        <dbReference type="Rhea" id="RHEA-COMP:10131"/>
        <dbReference type="Rhea" id="RHEA-COMP:10132"/>
        <dbReference type="Rhea" id="RHEA-COMP:13555"/>
        <dbReference type="Rhea" id="RHEA-COMP:13556"/>
        <dbReference type="ChEBI" id="CHEBI:29950"/>
        <dbReference type="ChEBI" id="CHEBI:82612"/>
        <dbReference type="ChEBI" id="CHEBI:137386"/>
        <dbReference type="ChEBI" id="CHEBI:137387"/>
        <dbReference type="EC" id="2.1.1.63"/>
    </reaction>
</comment>
<dbReference type="GO" id="GO:0032259">
    <property type="term" value="P:methylation"/>
    <property type="evidence" value="ECO:0007669"/>
    <property type="project" value="UniProtKB-KW"/>
</dbReference>
<evidence type="ECO:0000256" key="6">
    <source>
        <dbReference type="ARBA" id="ARBA00022763"/>
    </source>
</evidence>
<feature type="region of interest" description="Disordered" evidence="9">
    <location>
        <begin position="177"/>
        <end position="216"/>
    </location>
</feature>
<evidence type="ECO:0000313" key="12">
    <source>
        <dbReference type="Proteomes" id="UP000225740"/>
    </source>
</evidence>
<dbReference type="EC" id="2.1.1.63" evidence="3"/>
<dbReference type="PANTHER" id="PTHR10815">
    <property type="entry name" value="METHYLATED-DNA--PROTEIN-CYSTEINE METHYLTRANSFERASE"/>
    <property type="match status" value="1"/>
</dbReference>
<evidence type="ECO:0000313" key="11">
    <source>
        <dbReference type="EMBL" id="PHQ36469.1"/>
    </source>
</evidence>
<comment type="caution">
    <text evidence="11">The sequence shown here is derived from an EMBL/GenBank/DDBJ whole genome shotgun (WGS) entry which is preliminary data.</text>
</comment>
<dbReference type="GO" id="GO:0003908">
    <property type="term" value="F:methylated-DNA-[protein]-cysteine S-methyltransferase activity"/>
    <property type="evidence" value="ECO:0007669"/>
    <property type="project" value="UniProtKB-EC"/>
</dbReference>
<protein>
    <recommendedName>
        <fullName evidence="3">methylated-DNA--[protein]-cysteine S-methyltransferase</fullName>
        <ecNumber evidence="3">2.1.1.63</ecNumber>
    </recommendedName>
</protein>
<evidence type="ECO:0000256" key="7">
    <source>
        <dbReference type="ARBA" id="ARBA00023204"/>
    </source>
</evidence>
<dbReference type="AlphaFoldDB" id="A0A2G1WCV1"/>
<dbReference type="GO" id="GO:0006281">
    <property type="term" value="P:DNA repair"/>
    <property type="evidence" value="ECO:0007669"/>
    <property type="project" value="UniProtKB-KW"/>
</dbReference>
<evidence type="ECO:0000256" key="9">
    <source>
        <dbReference type="SAM" id="MobiDB-lite"/>
    </source>
</evidence>
<feature type="compositionally biased region" description="Polar residues" evidence="9">
    <location>
        <begin position="202"/>
        <end position="216"/>
    </location>
</feature>
<dbReference type="RefSeq" id="WP_099259368.1">
    <property type="nucleotide sequence ID" value="NZ_NIZW01000002.1"/>
</dbReference>
<dbReference type="NCBIfam" id="TIGR00589">
    <property type="entry name" value="ogt"/>
    <property type="match status" value="1"/>
</dbReference>
<dbReference type="SUPFAM" id="SSF46767">
    <property type="entry name" value="Methylated DNA-protein cysteine methyltransferase, C-terminal domain"/>
    <property type="match status" value="1"/>
</dbReference>
<gene>
    <name evidence="11" type="ORF">CEE69_03525</name>
</gene>
<dbReference type="EMBL" id="NIZW01000002">
    <property type="protein sequence ID" value="PHQ36469.1"/>
    <property type="molecule type" value="Genomic_DNA"/>
</dbReference>
<dbReference type="GeneID" id="90607332"/>
<proteinExistence type="inferred from homology"/>
<accession>A0A2G1WCV1</accession>
<evidence type="ECO:0000256" key="5">
    <source>
        <dbReference type="ARBA" id="ARBA00022679"/>
    </source>
</evidence>
<dbReference type="InterPro" id="IPR036388">
    <property type="entry name" value="WH-like_DNA-bd_sf"/>
</dbReference>
<comment type="similarity">
    <text evidence="2">Belongs to the MGMT family.</text>
</comment>
<dbReference type="InterPro" id="IPR036217">
    <property type="entry name" value="MethylDNA_cys_MeTrfase_DNAb"/>
</dbReference>
<dbReference type="PANTHER" id="PTHR10815:SF5">
    <property type="entry name" value="METHYLATED-DNA--PROTEIN-CYSTEINE METHYLTRANSFERASE"/>
    <property type="match status" value="1"/>
</dbReference>
<dbReference type="Pfam" id="PF01035">
    <property type="entry name" value="DNA_binding_1"/>
    <property type="match status" value="1"/>
</dbReference>
<evidence type="ECO:0000256" key="1">
    <source>
        <dbReference type="ARBA" id="ARBA00001286"/>
    </source>
</evidence>
<sequence>MNPPIAPNVDDSQLIFATGECSLGQVLIAGTSDGNSKTRVSYLALGDDRESLLIDLATAHSNRKRVETKSVFQAELAAAIEFIEQPAEPLRLPVNLFGTDFQKQVWTELAQTEPGETVTYRELADRIGSPGSSRAVGAACGQNQIALAIPCHRAVRSDGKDSGFRWGLDRKRELLRREKKVSGGSVEPANNQLHLAGFETTPAESLSVARTTRTQP</sequence>
<evidence type="ECO:0000256" key="8">
    <source>
        <dbReference type="ARBA" id="ARBA00049348"/>
    </source>
</evidence>
<dbReference type="OrthoDB" id="9783680at2"/>
<keyword evidence="5 11" id="KW-0808">Transferase</keyword>
<evidence type="ECO:0000259" key="10">
    <source>
        <dbReference type="Pfam" id="PF01035"/>
    </source>
</evidence>
<dbReference type="Gene3D" id="1.10.10.10">
    <property type="entry name" value="Winged helix-like DNA-binding domain superfamily/Winged helix DNA-binding domain"/>
    <property type="match status" value="1"/>
</dbReference>
<dbReference type="InterPro" id="IPR036631">
    <property type="entry name" value="MGMT_N_sf"/>
</dbReference>
<reference evidence="11 12" key="1">
    <citation type="submission" date="2017-06" db="EMBL/GenBank/DDBJ databases">
        <title>Description of Rhodopirellula bahusiensis sp. nov.</title>
        <authorList>
            <person name="Kizina J."/>
            <person name="Harder J."/>
        </authorList>
    </citation>
    <scope>NUCLEOTIDE SEQUENCE [LARGE SCALE GENOMIC DNA]</scope>
    <source>
        <strain evidence="11 12">SWK21</strain>
    </source>
</reference>
<comment type="catalytic activity">
    <reaction evidence="8">
        <text>a 6-O-methyl-2'-deoxyguanosine in DNA + L-cysteinyl-[protein] = S-methyl-L-cysteinyl-[protein] + a 2'-deoxyguanosine in DNA</text>
        <dbReference type="Rhea" id="RHEA:24000"/>
        <dbReference type="Rhea" id="RHEA-COMP:10131"/>
        <dbReference type="Rhea" id="RHEA-COMP:10132"/>
        <dbReference type="Rhea" id="RHEA-COMP:11367"/>
        <dbReference type="Rhea" id="RHEA-COMP:11368"/>
        <dbReference type="ChEBI" id="CHEBI:29950"/>
        <dbReference type="ChEBI" id="CHEBI:82612"/>
        <dbReference type="ChEBI" id="CHEBI:85445"/>
        <dbReference type="ChEBI" id="CHEBI:85448"/>
        <dbReference type="EC" id="2.1.1.63"/>
    </reaction>
</comment>
<organism evidence="11 12">
    <name type="scientific">Rhodopirellula bahusiensis</name>
    <dbReference type="NCBI Taxonomy" id="2014065"/>
    <lineage>
        <taxon>Bacteria</taxon>
        <taxon>Pseudomonadati</taxon>
        <taxon>Planctomycetota</taxon>
        <taxon>Planctomycetia</taxon>
        <taxon>Pirellulales</taxon>
        <taxon>Pirellulaceae</taxon>
        <taxon>Rhodopirellula</taxon>
    </lineage>
</organism>
<evidence type="ECO:0000256" key="4">
    <source>
        <dbReference type="ARBA" id="ARBA00022603"/>
    </source>
</evidence>
<keyword evidence="4 11" id="KW-0489">Methyltransferase</keyword>
<dbReference type="Proteomes" id="UP000225740">
    <property type="component" value="Unassembled WGS sequence"/>
</dbReference>
<dbReference type="SUPFAM" id="SSF53155">
    <property type="entry name" value="Methylated DNA-protein cysteine methyltransferase domain"/>
    <property type="match status" value="1"/>
</dbReference>
<name>A0A2G1WCV1_9BACT</name>
<keyword evidence="12" id="KW-1185">Reference proteome</keyword>
<evidence type="ECO:0000256" key="2">
    <source>
        <dbReference type="ARBA" id="ARBA00008711"/>
    </source>
</evidence>